<accession>A0A7S0KH54</accession>
<evidence type="ECO:0000259" key="3">
    <source>
        <dbReference type="PROSITE" id="PS51391"/>
    </source>
</evidence>
<dbReference type="CDD" id="cd16981">
    <property type="entry name" value="CID_RPRD_like"/>
    <property type="match status" value="1"/>
</dbReference>
<dbReference type="InterPro" id="IPR006569">
    <property type="entry name" value="CID_dom"/>
</dbReference>
<dbReference type="Pfam" id="PF04818">
    <property type="entry name" value="CID"/>
    <property type="match status" value="1"/>
</dbReference>
<dbReference type="Gene3D" id="1.25.40.90">
    <property type="match status" value="1"/>
</dbReference>
<evidence type="ECO:0000256" key="2">
    <source>
        <dbReference type="SAM" id="MobiDB-lite"/>
    </source>
</evidence>
<dbReference type="PANTHER" id="PTHR12460:SF0">
    <property type="entry name" value="CID DOMAIN-CONTAINING PROTEIN-RELATED"/>
    <property type="match status" value="1"/>
</dbReference>
<dbReference type="SUPFAM" id="SSF48464">
    <property type="entry name" value="ENTH/VHS domain"/>
    <property type="match status" value="1"/>
</dbReference>
<dbReference type="AlphaFoldDB" id="A0A7S0KH54"/>
<feature type="region of interest" description="Disordered" evidence="2">
    <location>
        <begin position="297"/>
        <end position="353"/>
    </location>
</feature>
<feature type="coiled-coil region" evidence="1">
    <location>
        <begin position="165"/>
        <end position="199"/>
    </location>
</feature>
<keyword evidence="1" id="KW-0175">Coiled coil</keyword>
<reference evidence="4" key="1">
    <citation type="submission" date="2021-01" db="EMBL/GenBank/DDBJ databases">
        <authorList>
            <person name="Corre E."/>
            <person name="Pelletier E."/>
            <person name="Niang G."/>
            <person name="Scheremetjew M."/>
            <person name="Finn R."/>
            <person name="Kale V."/>
            <person name="Holt S."/>
            <person name="Cochrane G."/>
            <person name="Meng A."/>
            <person name="Brown T."/>
            <person name="Cohen L."/>
        </authorList>
    </citation>
    <scope>NUCLEOTIDE SEQUENCE</scope>
    <source>
        <strain evidence="4">Clade-D-RCC2572</strain>
    </source>
</reference>
<evidence type="ECO:0000313" key="4">
    <source>
        <dbReference type="EMBL" id="CAD8581196.1"/>
    </source>
</evidence>
<sequence>MTDTCRAFKTKLASLNISVQSIETLSHWCIFHRKNARALALVWSEELARAPAKQKLAYLYLASDIVQNARKKGTDWADAMVDLAPTACRDVATSGDDKTAERVRKVLRIWDERKVFGSAPVTTWLDGADGAGTTTAGAKPSARAPAEPSVAVKKNKRDLTEVPALSGENAALAKLLVKMETAEREFNEATERFAADAKEDLLDEKALDETSDPPALLRALQSAESAIAAKRNAIETTSETLDGLEKKLRSALERVDALRQKQDQSVMSELTQMAVKCATLRMKASKKAAAFVAMQAASGASAPPPAAEREDDANDEDAYLPEPVDFDAEDDDQYDPTDAPEEFDFGGKRQRTD</sequence>
<dbReference type="InterPro" id="IPR008942">
    <property type="entry name" value="ENTH_VHS"/>
</dbReference>
<dbReference type="GO" id="GO:0000993">
    <property type="term" value="F:RNA polymerase II complex binding"/>
    <property type="evidence" value="ECO:0007669"/>
    <property type="project" value="TreeGrafter"/>
</dbReference>
<gene>
    <name evidence="4" type="ORF">OMED0929_LOCUS3212</name>
</gene>
<proteinExistence type="predicted"/>
<dbReference type="PROSITE" id="PS51391">
    <property type="entry name" value="CID"/>
    <property type="match status" value="1"/>
</dbReference>
<dbReference type="SMART" id="SM00582">
    <property type="entry name" value="RPR"/>
    <property type="match status" value="1"/>
</dbReference>
<dbReference type="PANTHER" id="PTHR12460">
    <property type="entry name" value="CYCLIN-DEPENDENT KINASE INHIBITOR-RELATED PROTEIN"/>
    <property type="match status" value="1"/>
</dbReference>
<evidence type="ECO:0000256" key="1">
    <source>
        <dbReference type="SAM" id="Coils"/>
    </source>
</evidence>
<organism evidence="4">
    <name type="scientific">Ostreococcus mediterraneus</name>
    <dbReference type="NCBI Taxonomy" id="1486918"/>
    <lineage>
        <taxon>Eukaryota</taxon>
        <taxon>Viridiplantae</taxon>
        <taxon>Chlorophyta</taxon>
        <taxon>Mamiellophyceae</taxon>
        <taxon>Mamiellales</taxon>
        <taxon>Bathycoccaceae</taxon>
        <taxon>Ostreococcus</taxon>
    </lineage>
</organism>
<dbReference type="EMBL" id="HBEW01003828">
    <property type="protein sequence ID" value="CAD8581196.1"/>
    <property type="molecule type" value="Transcribed_RNA"/>
</dbReference>
<feature type="coiled-coil region" evidence="1">
    <location>
        <begin position="227"/>
        <end position="261"/>
    </location>
</feature>
<name>A0A7S0KH54_9CHLO</name>
<feature type="domain" description="CID" evidence="3">
    <location>
        <begin position="1"/>
        <end position="132"/>
    </location>
</feature>
<feature type="compositionally biased region" description="Acidic residues" evidence="2">
    <location>
        <begin position="309"/>
        <end position="344"/>
    </location>
</feature>
<protein>
    <recommendedName>
        <fullName evidence="3">CID domain-containing protein</fullName>
    </recommendedName>
</protein>
<dbReference type="GO" id="GO:0031124">
    <property type="term" value="P:mRNA 3'-end processing"/>
    <property type="evidence" value="ECO:0007669"/>
    <property type="project" value="TreeGrafter"/>
</dbReference>